<comment type="caution">
    <text evidence="3">The sequence shown here is derived from an EMBL/GenBank/DDBJ whole genome shotgun (WGS) entry which is preliminary data.</text>
</comment>
<gene>
    <name evidence="3" type="ORF">cyc_07846</name>
</gene>
<dbReference type="VEuPathDB" id="ToxoDB:cyc_07846"/>
<proteinExistence type="predicted"/>
<dbReference type="GO" id="GO:0030544">
    <property type="term" value="F:Hsp70 protein binding"/>
    <property type="evidence" value="ECO:0007669"/>
    <property type="project" value="TreeGrafter"/>
</dbReference>
<feature type="coiled-coil region" evidence="1">
    <location>
        <begin position="186"/>
        <end position="229"/>
    </location>
</feature>
<evidence type="ECO:0000313" key="4">
    <source>
        <dbReference type="Proteomes" id="UP000095192"/>
    </source>
</evidence>
<dbReference type="SMART" id="SM00028">
    <property type="entry name" value="TPR"/>
    <property type="match status" value="2"/>
</dbReference>
<dbReference type="GO" id="GO:0051879">
    <property type="term" value="F:Hsp90 protein binding"/>
    <property type="evidence" value="ECO:0007669"/>
    <property type="project" value="TreeGrafter"/>
</dbReference>
<accession>A0A1D3CZT6</accession>
<evidence type="ECO:0000313" key="3">
    <source>
        <dbReference type="EMBL" id="OEH76732.1"/>
    </source>
</evidence>
<name>A0A1D3CZT6_9EIME</name>
<protein>
    <submittedName>
        <fullName evidence="3">TPR domain-containing protein</fullName>
    </submittedName>
</protein>
<feature type="region of interest" description="Disordered" evidence="2">
    <location>
        <begin position="303"/>
        <end position="326"/>
    </location>
</feature>
<dbReference type="AlphaFoldDB" id="A0A1D3CZT6"/>
<dbReference type="InParanoid" id="A0A1D3CZT6"/>
<dbReference type="GO" id="GO:0005829">
    <property type="term" value="C:cytosol"/>
    <property type="evidence" value="ECO:0007669"/>
    <property type="project" value="TreeGrafter"/>
</dbReference>
<dbReference type="PANTHER" id="PTHR46035">
    <property type="entry name" value="TETRATRICOPEPTIDE REPEAT PROTEIN 4"/>
    <property type="match status" value="1"/>
</dbReference>
<dbReference type="GO" id="GO:0005634">
    <property type="term" value="C:nucleus"/>
    <property type="evidence" value="ECO:0007669"/>
    <property type="project" value="TreeGrafter"/>
</dbReference>
<keyword evidence="1" id="KW-0175">Coiled coil</keyword>
<dbReference type="Proteomes" id="UP000095192">
    <property type="component" value="Unassembled WGS sequence"/>
</dbReference>
<dbReference type="InterPro" id="IPR019734">
    <property type="entry name" value="TPR_rpt"/>
</dbReference>
<keyword evidence="4" id="KW-1185">Reference proteome</keyword>
<dbReference type="InterPro" id="IPR011990">
    <property type="entry name" value="TPR-like_helical_dom_sf"/>
</dbReference>
<dbReference type="VEuPathDB" id="ToxoDB:LOC34623724"/>
<dbReference type="GO" id="GO:0006457">
    <property type="term" value="P:protein folding"/>
    <property type="evidence" value="ECO:0007669"/>
    <property type="project" value="TreeGrafter"/>
</dbReference>
<evidence type="ECO:0000256" key="2">
    <source>
        <dbReference type="SAM" id="MobiDB-lite"/>
    </source>
</evidence>
<feature type="compositionally biased region" description="Basic and acidic residues" evidence="2">
    <location>
        <begin position="303"/>
        <end position="319"/>
    </location>
</feature>
<organism evidence="3 4">
    <name type="scientific">Cyclospora cayetanensis</name>
    <dbReference type="NCBI Taxonomy" id="88456"/>
    <lineage>
        <taxon>Eukaryota</taxon>
        <taxon>Sar</taxon>
        <taxon>Alveolata</taxon>
        <taxon>Apicomplexa</taxon>
        <taxon>Conoidasida</taxon>
        <taxon>Coccidia</taxon>
        <taxon>Eucoccidiorida</taxon>
        <taxon>Eimeriorina</taxon>
        <taxon>Eimeriidae</taxon>
        <taxon>Cyclospora</taxon>
    </lineage>
</organism>
<dbReference type="PANTHER" id="PTHR46035:SF1">
    <property type="entry name" value="TETRATRICOPEPTIDE REPEAT PROTEIN 4"/>
    <property type="match status" value="1"/>
</dbReference>
<reference evidence="3 4" key="1">
    <citation type="journal article" date="2016" name="BMC Genomics">
        <title>Comparative genomics reveals Cyclospora cayetanensis possesses coccidia-like metabolism and invasion components but unique surface antigens.</title>
        <authorList>
            <person name="Liu S."/>
            <person name="Wang L."/>
            <person name="Zheng H."/>
            <person name="Xu Z."/>
            <person name="Roellig D.M."/>
            <person name="Li N."/>
            <person name="Frace M.A."/>
            <person name="Tang K."/>
            <person name="Arrowood M.J."/>
            <person name="Moss D.M."/>
            <person name="Zhang L."/>
            <person name="Feng Y."/>
            <person name="Xiao L."/>
        </authorList>
    </citation>
    <scope>NUCLEOTIDE SEQUENCE [LARGE SCALE GENOMIC DNA]</scope>
    <source>
        <strain evidence="3 4">CHN_HEN01</strain>
    </source>
</reference>
<sequence>MAPFDILKGFYVGGFVITYPGIGLKPVQQYGVYPFAEVQFRNVVERRSIPLFAKNLVLPQLQGVIGGHIVTTVELARLHRGARNAWPSMESLSAIGSPMQESGTASLPGSQGARNPAALLQQLSAIADDDDNWEADPAFLQYLEAKYRDVECPLFLDTMPADPSSDPQLHALQLLAYDGETPLSVAKRYRERGKELLTEAATAQRQGHTQAYRRKIQEAEDAYHRALAQGVEDKDELSLLHSNVALCCLKRGDLLRCIDHARAAIKCNPKNLKAYLREPTDDTQAEKELRVLQQEAKQRYEAQQQRRREAFAAAEKDQKTNQPSPKEILSKRGIRVCAVPPGLAEAAAQVPPVSVHPEVLTGEFFLLLPLLLLLDEYGRADAISAADERLSLMEQLKSIFPSKRFLERAQLHQGDQEKAEGAATEFPSWDHEKKYLLEDIVGYYEVLLGCVCVLLLRVLS</sequence>
<evidence type="ECO:0000256" key="1">
    <source>
        <dbReference type="SAM" id="Coils"/>
    </source>
</evidence>
<dbReference type="SUPFAM" id="SSF48452">
    <property type="entry name" value="TPR-like"/>
    <property type="match status" value="1"/>
</dbReference>
<dbReference type="EMBL" id="JROU02001341">
    <property type="protein sequence ID" value="OEH76732.1"/>
    <property type="molecule type" value="Genomic_DNA"/>
</dbReference>
<dbReference type="Gene3D" id="1.25.40.10">
    <property type="entry name" value="Tetratricopeptide repeat domain"/>
    <property type="match status" value="1"/>
</dbReference>